<dbReference type="Pfam" id="PF13561">
    <property type="entry name" value="adh_short_C2"/>
    <property type="match status" value="1"/>
</dbReference>
<keyword evidence="4" id="KW-1185">Reference proteome</keyword>
<dbReference type="GO" id="GO:0030497">
    <property type="term" value="P:fatty acid elongation"/>
    <property type="evidence" value="ECO:0007669"/>
    <property type="project" value="TreeGrafter"/>
</dbReference>
<dbReference type="SUPFAM" id="SSF51735">
    <property type="entry name" value="NAD(P)-binding Rossmann-fold domains"/>
    <property type="match status" value="1"/>
</dbReference>
<dbReference type="Gene3D" id="3.40.50.720">
    <property type="entry name" value="NAD(P)-binding Rossmann-like Domain"/>
    <property type="match status" value="1"/>
</dbReference>
<reference evidence="3" key="1">
    <citation type="submission" date="2020-10" db="EMBL/GenBank/DDBJ databases">
        <authorList>
            <person name="Castelo-Branco R."/>
            <person name="Eusebio N."/>
            <person name="Adriana R."/>
            <person name="Vieira A."/>
            <person name="Brugerolle De Fraissinette N."/>
            <person name="Rezende De Castro R."/>
            <person name="Schneider M.P."/>
            <person name="Vasconcelos V."/>
            <person name="Leao P.N."/>
        </authorList>
    </citation>
    <scope>NUCLEOTIDE SEQUENCE</scope>
    <source>
        <strain evidence="3">LEGE 07310</strain>
    </source>
</reference>
<dbReference type="CDD" id="cd05233">
    <property type="entry name" value="SDR_c"/>
    <property type="match status" value="1"/>
</dbReference>
<proteinExistence type="inferred from homology"/>
<name>A0A8J7AYI5_9CYAN</name>
<evidence type="ECO:0000313" key="3">
    <source>
        <dbReference type="EMBL" id="MBE9080163.1"/>
    </source>
</evidence>
<keyword evidence="2" id="KW-0560">Oxidoreductase</keyword>
<dbReference type="PANTHER" id="PTHR42760">
    <property type="entry name" value="SHORT-CHAIN DEHYDROGENASES/REDUCTASES FAMILY MEMBER"/>
    <property type="match status" value="1"/>
</dbReference>
<dbReference type="FunFam" id="3.40.50.720:FF:000084">
    <property type="entry name" value="Short-chain dehydrogenase reductase"/>
    <property type="match status" value="1"/>
</dbReference>
<comment type="caution">
    <text evidence="3">The sequence shown here is derived from an EMBL/GenBank/DDBJ whole genome shotgun (WGS) entry which is preliminary data.</text>
</comment>
<dbReference type="PROSITE" id="PS00061">
    <property type="entry name" value="ADH_SHORT"/>
    <property type="match status" value="1"/>
</dbReference>
<dbReference type="PRINTS" id="PR00081">
    <property type="entry name" value="GDHRDH"/>
</dbReference>
<dbReference type="RefSeq" id="WP_193911839.1">
    <property type="nucleotide sequence ID" value="NZ_JADEXG010000088.1"/>
</dbReference>
<protein>
    <submittedName>
        <fullName evidence="3">SDR family oxidoreductase</fullName>
    </submittedName>
</protein>
<dbReference type="InterPro" id="IPR020904">
    <property type="entry name" value="Sc_DH/Rdtase_CS"/>
</dbReference>
<gene>
    <name evidence="3" type="ORF">IQ241_23205</name>
</gene>
<dbReference type="PANTHER" id="PTHR42760:SF123">
    <property type="entry name" value="OXIDOREDUCTASE"/>
    <property type="match status" value="1"/>
</dbReference>
<dbReference type="PRINTS" id="PR00080">
    <property type="entry name" value="SDRFAMILY"/>
</dbReference>
<dbReference type="AlphaFoldDB" id="A0A8J7AYI5"/>
<evidence type="ECO:0000256" key="1">
    <source>
        <dbReference type="ARBA" id="ARBA00006484"/>
    </source>
</evidence>
<evidence type="ECO:0000256" key="2">
    <source>
        <dbReference type="ARBA" id="ARBA00023002"/>
    </source>
</evidence>
<evidence type="ECO:0000313" key="4">
    <source>
        <dbReference type="Proteomes" id="UP000636505"/>
    </source>
</evidence>
<sequence length="266" mass="28637">MDLGLKDKVAVITGGDSGIGKATAEILLQEGAKVAILNRTKDHLEEAIESLKPYGTAFPLQADITQLDQVEAAKKKVIDEYGTVHILVHCAGITGATGDFLSIDDDGWEKTIAIDLMGAVRCCRAFIPPMRESGWGRVILLGSEDAEQPYVDDMPYCACKAGILNLAKNLSKAYGQDGVLVNSVGPAFVESPMTNAMMDQRAKEQGVSRDEAVQSFLKENRPFIELKRRGQPEEVAAVIAFLCSERSSYVLGSNWRVDGGSVATVG</sequence>
<organism evidence="3 4">
    <name type="scientific">Vasconcelosia minhoensis LEGE 07310</name>
    <dbReference type="NCBI Taxonomy" id="915328"/>
    <lineage>
        <taxon>Bacteria</taxon>
        <taxon>Bacillati</taxon>
        <taxon>Cyanobacteriota</taxon>
        <taxon>Cyanophyceae</taxon>
        <taxon>Nodosilineales</taxon>
        <taxon>Cymatolegaceae</taxon>
        <taxon>Vasconcelosia</taxon>
        <taxon>Vasconcelosia minhoensis</taxon>
    </lineage>
</organism>
<dbReference type="InterPro" id="IPR036291">
    <property type="entry name" value="NAD(P)-bd_dom_sf"/>
</dbReference>
<accession>A0A8J7AYI5</accession>
<comment type="similarity">
    <text evidence="1">Belongs to the short-chain dehydrogenases/reductases (SDR) family.</text>
</comment>
<dbReference type="GO" id="GO:0016616">
    <property type="term" value="F:oxidoreductase activity, acting on the CH-OH group of donors, NAD or NADP as acceptor"/>
    <property type="evidence" value="ECO:0007669"/>
    <property type="project" value="TreeGrafter"/>
</dbReference>
<dbReference type="InterPro" id="IPR002347">
    <property type="entry name" value="SDR_fam"/>
</dbReference>
<dbReference type="EMBL" id="JADEXG010000088">
    <property type="protein sequence ID" value="MBE9080163.1"/>
    <property type="molecule type" value="Genomic_DNA"/>
</dbReference>
<dbReference type="Proteomes" id="UP000636505">
    <property type="component" value="Unassembled WGS sequence"/>
</dbReference>